<evidence type="ECO:0000256" key="2">
    <source>
        <dbReference type="SAM" id="SignalP"/>
    </source>
</evidence>
<keyword evidence="4" id="KW-1185">Reference proteome</keyword>
<feature type="chain" id="PRO_5040398750" evidence="2">
    <location>
        <begin position="25"/>
        <end position="834"/>
    </location>
</feature>
<proteinExistence type="predicted"/>
<feature type="region of interest" description="Disordered" evidence="1">
    <location>
        <begin position="420"/>
        <end position="597"/>
    </location>
</feature>
<feature type="compositionally biased region" description="Low complexity" evidence="1">
    <location>
        <begin position="459"/>
        <end position="471"/>
    </location>
</feature>
<dbReference type="AlphaFoldDB" id="A0A9N8HEA6"/>
<organism evidence="3 4">
    <name type="scientific">Seminavis robusta</name>
    <dbReference type="NCBI Taxonomy" id="568900"/>
    <lineage>
        <taxon>Eukaryota</taxon>
        <taxon>Sar</taxon>
        <taxon>Stramenopiles</taxon>
        <taxon>Ochrophyta</taxon>
        <taxon>Bacillariophyta</taxon>
        <taxon>Bacillariophyceae</taxon>
        <taxon>Bacillariophycidae</taxon>
        <taxon>Naviculales</taxon>
        <taxon>Naviculaceae</taxon>
        <taxon>Seminavis</taxon>
    </lineage>
</organism>
<feature type="compositionally biased region" description="Polar residues" evidence="1">
    <location>
        <begin position="421"/>
        <end position="458"/>
    </location>
</feature>
<evidence type="ECO:0000313" key="3">
    <source>
        <dbReference type="EMBL" id="CAB9509200.1"/>
    </source>
</evidence>
<feature type="signal peptide" evidence="2">
    <location>
        <begin position="1"/>
        <end position="24"/>
    </location>
</feature>
<feature type="compositionally biased region" description="Low complexity" evidence="1">
    <location>
        <begin position="87"/>
        <end position="105"/>
    </location>
</feature>
<dbReference type="EMBL" id="CAICTM010000378">
    <property type="protein sequence ID" value="CAB9509200.1"/>
    <property type="molecule type" value="Genomic_DNA"/>
</dbReference>
<feature type="compositionally biased region" description="Polar residues" evidence="1">
    <location>
        <begin position="474"/>
        <end position="490"/>
    </location>
</feature>
<feature type="compositionally biased region" description="Polar residues" evidence="1">
    <location>
        <begin position="329"/>
        <end position="341"/>
    </location>
</feature>
<feature type="compositionally biased region" description="Low complexity" evidence="1">
    <location>
        <begin position="69"/>
        <end position="78"/>
    </location>
</feature>
<accession>A0A9N8HEA6</accession>
<protein>
    <submittedName>
        <fullName evidence="3">FG-GAP repeat</fullName>
    </submittedName>
</protein>
<gene>
    <name evidence="3" type="ORF">SEMRO_379_G130410.1</name>
</gene>
<comment type="caution">
    <text evidence="3">The sequence shown here is derived from an EMBL/GenBank/DDBJ whole genome shotgun (WGS) entry which is preliminary data.</text>
</comment>
<feature type="compositionally biased region" description="Low complexity" evidence="1">
    <location>
        <begin position="125"/>
        <end position="155"/>
    </location>
</feature>
<feature type="compositionally biased region" description="Low complexity" evidence="1">
    <location>
        <begin position="342"/>
        <end position="377"/>
    </location>
</feature>
<feature type="region of interest" description="Disordered" evidence="1">
    <location>
        <begin position="329"/>
        <end position="378"/>
    </location>
</feature>
<reference evidence="3" key="1">
    <citation type="submission" date="2020-06" db="EMBL/GenBank/DDBJ databases">
        <authorList>
            <consortium name="Plant Systems Biology data submission"/>
        </authorList>
    </citation>
    <scope>NUCLEOTIDE SEQUENCE</scope>
    <source>
        <strain evidence="3">D6</strain>
    </source>
</reference>
<keyword evidence="2" id="KW-0732">Signal</keyword>
<evidence type="ECO:0000313" key="4">
    <source>
        <dbReference type="Proteomes" id="UP001153069"/>
    </source>
</evidence>
<evidence type="ECO:0000256" key="1">
    <source>
        <dbReference type="SAM" id="MobiDB-lite"/>
    </source>
</evidence>
<feature type="compositionally biased region" description="Low complexity" evidence="1">
    <location>
        <begin position="532"/>
        <end position="564"/>
    </location>
</feature>
<feature type="compositionally biased region" description="Low complexity" evidence="1">
    <location>
        <begin position="583"/>
        <end position="597"/>
    </location>
</feature>
<dbReference type="Proteomes" id="UP001153069">
    <property type="component" value="Unassembled WGS sequence"/>
</dbReference>
<feature type="region of interest" description="Disordered" evidence="1">
    <location>
        <begin position="69"/>
        <end position="161"/>
    </location>
</feature>
<feature type="compositionally biased region" description="Low complexity" evidence="1">
    <location>
        <begin position="491"/>
        <end position="516"/>
    </location>
</feature>
<name>A0A9N8HEA6_9STRA</name>
<sequence>MIRLSLVLCCSLCLVLLHVVPVQATPEQSSSSSSDKSEAMKVMTYITELEHQKGKLVDPVNVVQVLDNSSPESQLSSSNHRRRRTETLLSQSRSSRSSSSSTGLRGTNAGTGNRPPSRFDVIYGTAASSPAAQQETTSTATSTSSREETSSSSSSKGQQRDLQNEIILQDDSELMEVNYTHSASQFHETHPGYIPPHTNATVPGQLDRARIKELLPDDAIGPFRIRMEWHEESCWQGDCEYELDWCMQCEGYECNEGDILWIELCRNIDQQLFVWIPAQDEADFTPEQDEEPEGAPFDDDKKKKRLLQQNLLQHINIHVLGGAVSSRVNQQNIDSDQQQPETISLPTMTPTSSPTNATSSPTADLDDTTTNTNTTTDMGLSVANMTAFQVVVEDLDETNPHHDFNQHHPVLEGKDVEIITDNPSQYPSTSPTVTPSNQPSLRPSITPALSPSIQPSNQPTSSPSVAASLPPSIQPSKQPTSSPSVIPTNQPTTGPSQYPSSSPTTTPSNAPSWSPTETASLPPSEVPLTMAPTDSPSKSLSSTILSHAPSESPTEMPTSSVTETIELTDIPTGGPTAHGFDWSTAPTSNNPTETPTTQQLQEDVDNFAFEFPTDPPTLSPASTHLGVFKVADLSKNLCLDRVHLNRYNLRTCDQSVSQLFYGVPHKEHLHHSFELRPRQKYAIDRIDARCVNMHHHPRNYEEIINTSCELARHYHTSRWGIVLDDNNNDDDTNGKNFAHNQNKNINTFLMGFDESPLELTGNPNLYTLLEPRRNPRCSIYTQCGVCQGHCQSDDDCVGSLKCFERSWPNPIEAPPGCQGEGVPRIDYCYAVPGN</sequence>